<keyword evidence="3" id="KW-1185">Reference proteome</keyword>
<dbReference type="EMBL" id="MTHD01000001">
    <property type="protein sequence ID" value="OMG56153.1"/>
    <property type="molecule type" value="Genomic_DNA"/>
</dbReference>
<dbReference type="AlphaFoldDB" id="A0A1R1IBK4"/>
<organism evidence="2 3">
    <name type="scientific">Azonexus hydrophilus</name>
    <dbReference type="NCBI Taxonomy" id="418702"/>
    <lineage>
        <taxon>Bacteria</taxon>
        <taxon>Pseudomonadati</taxon>
        <taxon>Pseudomonadota</taxon>
        <taxon>Betaproteobacteria</taxon>
        <taxon>Rhodocyclales</taxon>
        <taxon>Azonexaceae</taxon>
        <taxon>Azonexus</taxon>
    </lineage>
</organism>
<sequence length="330" mass="35605">MRIQESTVNLSATHEASSSRSMVVESETSFKGLFETLAASGNDKEAALRERVQKMLDSLVEAIMAAIDGRQCRKEIAACDALEPLPEDSPEAGNTRQMSWRRQITETISESEATSVCGKGQVKTCDGREIAFDFKVAMQRDYHRERSSEESGTVELRDPLVLSFDGKYCELTEQRFSFDIDADGAAEWLPGLADGSCFLVFDRNANGRADDGSELFGTRSGNGFADLAQLDDDGNGWIDEADAAFSSLALWSGDSYRALLDAGVGALYTGAVDAPFSLKNADNELLGQIRAAGVYLMESGQAGFMQQVDLASSALPSGQQEPDQGQQLAA</sequence>
<evidence type="ECO:0000313" key="3">
    <source>
        <dbReference type="Proteomes" id="UP000187526"/>
    </source>
</evidence>
<dbReference type="OrthoDB" id="9773411at2"/>
<dbReference type="STRING" id="418702.BJN45_00490"/>
<dbReference type="RefSeq" id="WP_076091026.1">
    <property type="nucleotide sequence ID" value="NZ_MTHD01000001.1"/>
</dbReference>
<name>A0A1R1IBK4_9RHOO</name>
<reference evidence="2 3" key="1">
    <citation type="submission" date="2016-10" db="EMBL/GenBank/DDBJ databases">
        <title>Alkaliphiles isolated from bioreactors.</title>
        <authorList>
            <person name="Salah Z."/>
            <person name="Rout S.P."/>
            <person name="Humphreys P.N."/>
        </authorList>
    </citation>
    <scope>NUCLEOTIDE SEQUENCE [LARGE SCALE GENOMIC DNA]</scope>
    <source>
        <strain evidence="2 3">ZS02</strain>
    </source>
</reference>
<feature type="region of interest" description="Disordered" evidence="1">
    <location>
        <begin position="1"/>
        <end position="23"/>
    </location>
</feature>
<evidence type="ECO:0008006" key="4">
    <source>
        <dbReference type="Google" id="ProtNLM"/>
    </source>
</evidence>
<dbReference type="Proteomes" id="UP000187526">
    <property type="component" value="Unassembled WGS sequence"/>
</dbReference>
<protein>
    <recommendedName>
        <fullName evidence="4">VCBS repeat-containing protein</fullName>
    </recommendedName>
</protein>
<comment type="caution">
    <text evidence="2">The sequence shown here is derived from an EMBL/GenBank/DDBJ whole genome shotgun (WGS) entry which is preliminary data.</text>
</comment>
<proteinExistence type="predicted"/>
<evidence type="ECO:0000313" key="2">
    <source>
        <dbReference type="EMBL" id="OMG56153.1"/>
    </source>
</evidence>
<gene>
    <name evidence="2" type="ORF">BJN45_00490</name>
</gene>
<dbReference type="PANTHER" id="PTHR39431:SF1">
    <property type="entry name" value="FRPA_C-RELATED PROTEIN"/>
    <property type="match status" value="1"/>
</dbReference>
<accession>A0A1R1IBK4</accession>
<dbReference type="PANTHER" id="PTHR39431">
    <property type="entry name" value="FRPA/C-RELATED PROTEIN"/>
    <property type="match status" value="1"/>
</dbReference>
<evidence type="ECO:0000256" key="1">
    <source>
        <dbReference type="SAM" id="MobiDB-lite"/>
    </source>
</evidence>